<dbReference type="PROSITE" id="PS51419">
    <property type="entry name" value="RAB"/>
    <property type="match status" value="1"/>
</dbReference>
<dbReference type="InterPro" id="IPR005225">
    <property type="entry name" value="Small_GTP-bd"/>
</dbReference>
<keyword evidence="7" id="KW-1185">Reference proteome</keyword>
<reference evidence="5" key="1">
    <citation type="journal article" date="2014" name="Genome Announc.">
        <title>Genome sequence of the yeast Cyberlindnera fabianii (Hansenula fabianii).</title>
        <authorList>
            <person name="Freel K.C."/>
            <person name="Sarilar V."/>
            <person name="Neuveglise C."/>
            <person name="Devillers H."/>
            <person name="Friedrich A."/>
            <person name="Schacherer J."/>
        </authorList>
    </citation>
    <scope>NUCLEOTIDE SEQUENCE</scope>
    <source>
        <strain evidence="5">YJS4271</strain>
    </source>
</reference>
<keyword evidence="1 3" id="KW-0547">Nucleotide-binding</keyword>
<evidence type="ECO:0000256" key="1">
    <source>
        <dbReference type="ARBA" id="ARBA00022741"/>
    </source>
</evidence>
<proteinExistence type="predicted"/>
<dbReference type="GO" id="GO:0006886">
    <property type="term" value="P:intracellular protein transport"/>
    <property type="evidence" value="ECO:0007669"/>
    <property type="project" value="TreeGrafter"/>
</dbReference>
<dbReference type="PROSITE" id="PS51417">
    <property type="entry name" value="ARF"/>
    <property type="match status" value="1"/>
</dbReference>
<protein>
    <submittedName>
        <fullName evidence="6">ADP-ribosylation factor-like protein 3</fullName>
    </submittedName>
    <submittedName>
        <fullName evidence="5">CYFA0S20e01244g1_1</fullName>
    </submittedName>
</protein>
<accession>A0A061B7J9</accession>
<evidence type="ECO:0000256" key="3">
    <source>
        <dbReference type="PIRSR" id="PIRSR606689-1"/>
    </source>
</evidence>
<evidence type="ECO:0000256" key="2">
    <source>
        <dbReference type="ARBA" id="ARBA00023134"/>
    </source>
</evidence>
<sequence length="198" mass="22771">MFHLAKSLYSRYTMKEEYAVLILGLDNAGKTTFFEKVKGLYTDLKVTPPERIHPTVGQNVTHISIDKISIKFWDLGGQESLRTMWEEYYDHCHGIIFIIDSTDKSRLEECSEALLTVVNEEAVANVPILMLANKQDCEDSMEVTDVKEIFNKMAEHLSARDSRVLPISAITGDGVRDCIDWIQVRMQRNKKERPPNYK</sequence>
<evidence type="ECO:0000313" key="7">
    <source>
        <dbReference type="Proteomes" id="UP000189513"/>
    </source>
</evidence>
<dbReference type="GO" id="GO:0005794">
    <property type="term" value="C:Golgi apparatus"/>
    <property type="evidence" value="ECO:0007669"/>
    <property type="project" value="TreeGrafter"/>
</dbReference>
<evidence type="ECO:0000256" key="4">
    <source>
        <dbReference type="PIRSR" id="PIRSR606689-2"/>
    </source>
</evidence>
<feature type="binding site" evidence="4">
    <location>
        <position position="31"/>
    </location>
    <ligand>
        <name>Mg(2+)</name>
        <dbReference type="ChEBI" id="CHEBI:18420"/>
    </ligand>
</feature>
<dbReference type="PANTHER" id="PTHR45909:SF1">
    <property type="entry name" value="ADP-RIBOSYLATION FACTOR-RELATED PROTEIN 1"/>
    <property type="match status" value="1"/>
</dbReference>
<dbReference type="SMART" id="SM00178">
    <property type="entry name" value="SAR"/>
    <property type="match status" value="1"/>
</dbReference>
<dbReference type="Proteomes" id="UP000189513">
    <property type="component" value="Unassembled WGS sequence"/>
</dbReference>
<dbReference type="EMBL" id="MPUK01000001">
    <property type="protein sequence ID" value="ONH69857.1"/>
    <property type="molecule type" value="Genomic_DNA"/>
</dbReference>
<dbReference type="Pfam" id="PF00025">
    <property type="entry name" value="Arf"/>
    <property type="match status" value="1"/>
</dbReference>
<dbReference type="FunFam" id="3.40.50.300:FF:001317">
    <property type="entry name" value="Putative ADP-ribosylation factor"/>
    <property type="match status" value="1"/>
</dbReference>
<dbReference type="GO" id="GO:0003924">
    <property type="term" value="F:GTPase activity"/>
    <property type="evidence" value="ECO:0007669"/>
    <property type="project" value="InterPro"/>
</dbReference>
<dbReference type="PRINTS" id="PR00449">
    <property type="entry name" value="RASTRNSFRMNG"/>
</dbReference>
<dbReference type="GO" id="GO:0046872">
    <property type="term" value="F:metal ion binding"/>
    <property type="evidence" value="ECO:0007669"/>
    <property type="project" value="UniProtKB-KW"/>
</dbReference>
<dbReference type="STRING" id="36022.A0A061B7J9"/>
<dbReference type="Gene3D" id="3.40.50.300">
    <property type="entry name" value="P-loop containing nucleotide triphosphate hydrolases"/>
    <property type="match status" value="1"/>
</dbReference>
<reference evidence="7" key="2">
    <citation type="journal article" date="2017" name="Genome Announc.">
        <title>Genome sequences of Cyberlindnera fabianii 65, Pichia kudriavzevii 129, and Saccharomyces cerevisiae 131 isolated from fermented masau fruits in Zimbabwe.</title>
        <authorList>
            <person name="van Rijswijck I.M.H."/>
            <person name="Derks M.F.L."/>
            <person name="Abee T."/>
            <person name="de Ridder D."/>
            <person name="Smid E.J."/>
        </authorList>
    </citation>
    <scope>NUCLEOTIDE SEQUENCE [LARGE SCALE GENOMIC DNA]</scope>
    <source>
        <strain evidence="7">65</strain>
    </source>
</reference>
<dbReference type="VEuPathDB" id="FungiDB:BON22_0885"/>
<dbReference type="GO" id="GO:0034067">
    <property type="term" value="P:protein localization to Golgi apparatus"/>
    <property type="evidence" value="ECO:0007669"/>
    <property type="project" value="TreeGrafter"/>
</dbReference>
<evidence type="ECO:0000313" key="5">
    <source>
        <dbReference type="EMBL" id="CDR45880.1"/>
    </source>
</evidence>
<dbReference type="OMA" id="HGFYKYM"/>
<name>A0A061B7J9_CYBFA</name>
<feature type="binding site" evidence="3">
    <location>
        <position position="77"/>
    </location>
    <ligand>
        <name>GTP</name>
        <dbReference type="ChEBI" id="CHEBI:37565"/>
    </ligand>
</feature>
<dbReference type="SMART" id="SM00175">
    <property type="entry name" value="RAB"/>
    <property type="match status" value="1"/>
</dbReference>
<dbReference type="OrthoDB" id="414781at2759"/>
<dbReference type="InterPro" id="IPR006689">
    <property type="entry name" value="Small_GTPase_ARF/SAR"/>
</dbReference>
<organism evidence="5">
    <name type="scientific">Cyberlindnera fabianii</name>
    <name type="common">Yeast</name>
    <name type="synonym">Hansenula fabianii</name>
    <dbReference type="NCBI Taxonomy" id="36022"/>
    <lineage>
        <taxon>Eukaryota</taxon>
        <taxon>Fungi</taxon>
        <taxon>Dikarya</taxon>
        <taxon>Ascomycota</taxon>
        <taxon>Saccharomycotina</taxon>
        <taxon>Saccharomycetes</taxon>
        <taxon>Phaffomycetales</taxon>
        <taxon>Phaffomycetaceae</taxon>
        <taxon>Cyberlindnera</taxon>
    </lineage>
</organism>
<dbReference type="PANTHER" id="PTHR45909">
    <property type="entry name" value="ADP-RIBOSYLATION FACTOR-RELATED PROTEIN 1"/>
    <property type="match status" value="1"/>
</dbReference>
<feature type="binding site" evidence="3">
    <location>
        <begin position="133"/>
        <end position="136"/>
    </location>
    <ligand>
        <name>GTP</name>
        <dbReference type="ChEBI" id="CHEBI:37565"/>
    </ligand>
</feature>
<keyword evidence="2 3" id="KW-0342">GTP-binding</keyword>
<feature type="binding site" evidence="4">
    <location>
        <position position="55"/>
    </location>
    <ligand>
        <name>Mg(2+)</name>
        <dbReference type="ChEBI" id="CHEBI:18420"/>
    </ligand>
</feature>
<dbReference type="GO" id="GO:0005525">
    <property type="term" value="F:GTP binding"/>
    <property type="evidence" value="ECO:0007669"/>
    <property type="project" value="UniProtKB-KW"/>
</dbReference>
<feature type="binding site" evidence="3">
    <location>
        <begin position="24"/>
        <end position="31"/>
    </location>
    <ligand>
        <name>GTP</name>
        <dbReference type="ChEBI" id="CHEBI:37565"/>
    </ligand>
</feature>
<dbReference type="GO" id="GO:0043001">
    <property type="term" value="P:Golgi to plasma membrane protein transport"/>
    <property type="evidence" value="ECO:0007669"/>
    <property type="project" value="TreeGrafter"/>
</dbReference>
<dbReference type="NCBIfam" id="TIGR00231">
    <property type="entry name" value="small_GTP"/>
    <property type="match status" value="1"/>
</dbReference>
<dbReference type="SUPFAM" id="SSF52540">
    <property type="entry name" value="P-loop containing nucleoside triphosphate hydrolases"/>
    <property type="match status" value="1"/>
</dbReference>
<evidence type="ECO:0000313" key="6">
    <source>
        <dbReference type="EMBL" id="ONH69857.1"/>
    </source>
</evidence>
<dbReference type="EMBL" id="LK052905">
    <property type="protein sequence ID" value="CDR45880.1"/>
    <property type="molecule type" value="Genomic_DNA"/>
</dbReference>
<dbReference type="SMART" id="SM00177">
    <property type="entry name" value="ARF"/>
    <property type="match status" value="1"/>
</dbReference>
<dbReference type="AlphaFoldDB" id="A0A061B7J9"/>
<dbReference type="InterPro" id="IPR027417">
    <property type="entry name" value="P-loop_NTPase"/>
</dbReference>
<gene>
    <name evidence="6" type="ORF">BON22_0885</name>
    <name evidence="5" type="ORF">CYFA0S_20e01244g</name>
</gene>
<reference evidence="6" key="3">
    <citation type="submission" date="2017-01" db="EMBL/GenBank/DDBJ databases">
        <authorList>
            <person name="Mah S.A."/>
            <person name="Swanson W.J."/>
            <person name="Moy G.W."/>
            <person name="Vacquier V.D."/>
        </authorList>
    </citation>
    <scope>NUCLEOTIDE SEQUENCE [LARGE SCALE GENOMIC DNA]</scope>
    <source>
        <strain evidence="6">65</strain>
    </source>
</reference>
<keyword evidence="4" id="KW-0460">Magnesium</keyword>
<keyword evidence="4" id="KW-0479">Metal-binding</keyword>
<dbReference type="InterPro" id="IPR024156">
    <property type="entry name" value="Small_GTPase_ARF"/>
</dbReference>